<comment type="caution">
    <text evidence="2">The sequence shown here is derived from an EMBL/GenBank/DDBJ whole genome shotgun (WGS) entry which is preliminary data.</text>
</comment>
<gene>
    <name evidence="1" type="ORF">CH360_04870</name>
    <name evidence="2" type="ORF">CH373_06140</name>
</gene>
<name>A0A2M9ZP91_9LEPT</name>
<evidence type="ECO:0000313" key="4">
    <source>
        <dbReference type="Proteomes" id="UP000231990"/>
    </source>
</evidence>
<dbReference type="Proteomes" id="UP000231990">
    <property type="component" value="Unassembled WGS sequence"/>
</dbReference>
<accession>A0A2M9ZP91</accession>
<reference evidence="3 4" key="1">
    <citation type="submission" date="2017-07" db="EMBL/GenBank/DDBJ databases">
        <title>Leptospira spp. isolated from tropical soils.</title>
        <authorList>
            <person name="Thibeaux R."/>
            <person name="Iraola G."/>
            <person name="Ferres I."/>
            <person name="Bierque E."/>
            <person name="Girault D."/>
            <person name="Soupe-Gilbert M.-E."/>
            <person name="Picardeau M."/>
            <person name="Goarant C."/>
        </authorList>
    </citation>
    <scope>NUCLEOTIDE SEQUENCE [LARGE SCALE GENOMIC DNA]</scope>
    <source>
        <strain evidence="2 4">FH1-B-B1</strain>
        <strain evidence="1 3">FH1-B-C1</strain>
    </source>
</reference>
<organism evidence="2 4">
    <name type="scientific">Leptospira perolatii</name>
    <dbReference type="NCBI Taxonomy" id="2023191"/>
    <lineage>
        <taxon>Bacteria</taxon>
        <taxon>Pseudomonadati</taxon>
        <taxon>Spirochaetota</taxon>
        <taxon>Spirochaetia</taxon>
        <taxon>Leptospirales</taxon>
        <taxon>Leptospiraceae</taxon>
        <taxon>Leptospira</taxon>
    </lineage>
</organism>
<dbReference type="EMBL" id="NPDZ01000003">
    <property type="protein sequence ID" value="PJZ73743.1"/>
    <property type="molecule type" value="Genomic_DNA"/>
</dbReference>
<protein>
    <submittedName>
        <fullName evidence="2">Uncharacterized protein</fullName>
    </submittedName>
</protein>
<proteinExistence type="predicted"/>
<sequence length="310" mass="35706">MKKIAILLAAFIGCSAFQKKISAPVKTKVPEIFQTFAPEVQRFYISPAVDEQIQTRNGTIFTIPKDSIYLPFDYRAGDSIELEIKEYTNPVEFLSSGFSLGYIESNSFKQLDSAGMFDIKALYQNSELHLKNKISVKFRNLNPGKSYNLYKVVDNEWQYSGSNQQVAEYREKQEFLYRVFTGIDKFTLWNFDLPVDNSCINISLKSLKIDQQNPIFYSVFSTSNFRINFKWYPSNILNINVPINDTVNILFWSGKKIGIIKGIQTPTSPLGKDNYPTDENCLKKGDFDLDFVTEDVLKESNKRIQYLYST</sequence>
<dbReference type="OrthoDB" id="9864540at2"/>
<dbReference type="RefSeq" id="WP_100712851.1">
    <property type="nucleotide sequence ID" value="NZ_NPDY01000002.1"/>
</dbReference>
<evidence type="ECO:0000313" key="3">
    <source>
        <dbReference type="Proteomes" id="UP000231962"/>
    </source>
</evidence>
<dbReference type="AlphaFoldDB" id="A0A2M9ZP91"/>
<evidence type="ECO:0000313" key="1">
    <source>
        <dbReference type="EMBL" id="PJZ70847.1"/>
    </source>
</evidence>
<keyword evidence="3" id="KW-1185">Reference proteome</keyword>
<dbReference type="Proteomes" id="UP000231962">
    <property type="component" value="Unassembled WGS sequence"/>
</dbReference>
<dbReference type="EMBL" id="NPDY01000002">
    <property type="protein sequence ID" value="PJZ70847.1"/>
    <property type="molecule type" value="Genomic_DNA"/>
</dbReference>
<evidence type="ECO:0000313" key="2">
    <source>
        <dbReference type="EMBL" id="PJZ73743.1"/>
    </source>
</evidence>